<feature type="region of interest" description="Disordered" evidence="1">
    <location>
        <begin position="331"/>
        <end position="355"/>
    </location>
</feature>
<dbReference type="EMBL" id="BK015881">
    <property type="protein sequence ID" value="DAD71401.1"/>
    <property type="molecule type" value="Genomic_DNA"/>
</dbReference>
<protein>
    <recommendedName>
        <fullName evidence="3">RecT family protein</fullName>
    </recommendedName>
</protein>
<evidence type="ECO:0008006" key="3">
    <source>
        <dbReference type="Google" id="ProtNLM"/>
    </source>
</evidence>
<feature type="compositionally biased region" description="Low complexity" evidence="1">
    <location>
        <begin position="345"/>
        <end position="355"/>
    </location>
</feature>
<evidence type="ECO:0000256" key="1">
    <source>
        <dbReference type="SAM" id="MobiDB-lite"/>
    </source>
</evidence>
<organism evidence="2">
    <name type="scientific">Siphoviridae sp. ctbQZ1</name>
    <dbReference type="NCBI Taxonomy" id="2827581"/>
    <lineage>
        <taxon>Viruses</taxon>
        <taxon>Duplodnaviria</taxon>
        <taxon>Heunggongvirae</taxon>
        <taxon>Uroviricota</taxon>
        <taxon>Caudoviricetes</taxon>
    </lineage>
</organism>
<accession>A0A8S5LN30</accession>
<proteinExistence type="predicted"/>
<evidence type="ECO:0000313" key="2">
    <source>
        <dbReference type="EMBL" id="DAD71401.1"/>
    </source>
</evidence>
<sequence length="355" mass="40056">MAENTAVSTQGKQEMNTQLSYYTNQYIGLMERDFAEHGLVLNDYSKQCVMASMSAIYNLVTSSKAAMSNLNGSNLRQIIGQVSSLQLNANAVPRECYFQLRSRQDANGNWYKEVEMGIEGDGNDALLRNFGVDVKKVYPVWLVKEGDDFTYPKHKGIEVTPPEWEEKGLSQKVIRVVYPVEMKDGKVEYMIAERESVKGNLFAHVRNNLLNETFGLVKGGKKTRYDATETEKKAIAEKKNEILKELLACKTVEDMLACEVARPYMSAAWLDTSESMIVRKMRNNAIKKHPKDLNAIAKQSLMQMDETYQQTQEEIAGNANSEPFVVAESEVTESAAVEPEKVVENNENVPDFMKD</sequence>
<name>A0A8S5LN30_9CAUD</name>
<reference evidence="2" key="1">
    <citation type="journal article" date="2021" name="Proc. Natl. Acad. Sci. U.S.A.">
        <title>A Catalog of Tens of Thousands of Viruses from Human Metagenomes Reveals Hidden Associations with Chronic Diseases.</title>
        <authorList>
            <person name="Tisza M.J."/>
            <person name="Buck C.B."/>
        </authorList>
    </citation>
    <scope>NUCLEOTIDE SEQUENCE</scope>
    <source>
        <strain evidence="2">CtbQZ1</strain>
    </source>
</reference>